<dbReference type="Gene3D" id="1.20.120.450">
    <property type="entry name" value="dinb family like domain"/>
    <property type="match status" value="1"/>
</dbReference>
<dbReference type="InterPro" id="IPR034660">
    <property type="entry name" value="DinB/YfiT-like"/>
</dbReference>
<name>A0A0D0GPI2_9SPHI</name>
<dbReference type="OrthoDB" id="982141at2"/>
<dbReference type="AlphaFoldDB" id="A0A0D0GPI2"/>
<dbReference type="SUPFAM" id="SSF109854">
    <property type="entry name" value="DinB/YfiT-like putative metalloenzymes"/>
    <property type="match status" value="1"/>
</dbReference>
<keyword evidence="2" id="KW-1185">Reference proteome</keyword>
<comment type="caution">
    <text evidence="1">The sequence shown here is derived from an EMBL/GenBank/DDBJ whole genome shotgun (WGS) entry which is preliminary data.</text>
</comment>
<gene>
    <name evidence="1" type="ORF">TH53_05515</name>
</gene>
<dbReference type="EMBL" id="JXRA01000024">
    <property type="protein sequence ID" value="KIO78110.1"/>
    <property type="molecule type" value="Genomic_DNA"/>
</dbReference>
<proteinExistence type="predicted"/>
<evidence type="ECO:0000313" key="2">
    <source>
        <dbReference type="Proteomes" id="UP000032049"/>
    </source>
</evidence>
<protein>
    <submittedName>
        <fullName evidence="1">Damage-inducible protein DinB</fullName>
    </submittedName>
</protein>
<organism evidence="1 2">
    <name type="scientific">Pedobacter lusitanus</name>
    <dbReference type="NCBI Taxonomy" id="1503925"/>
    <lineage>
        <taxon>Bacteria</taxon>
        <taxon>Pseudomonadati</taxon>
        <taxon>Bacteroidota</taxon>
        <taxon>Sphingobacteriia</taxon>
        <taxon>Sphingobacteriales</taxon>
        <taxon>Sphingobacteriaceae</taxon>
        <taxon>Pedobacter</taxon>
    </lineage>
</organism>
<dbReference type="Proteomes" id="UP000032049">
    <property type="component" value="Unassembled WGS sequence"/>
</dbReference>
<reference evidence="1 2" key="1">
    <citation type="submission" date="2015-01" db="EMBL/GenBank/DDBJ databases">
        <title>Draft genome sequence of Pedobacter sp. NL19 isolated from sludge of an effluent treatment pond in an abandoned uranium mine.</title>
        <authorList>
            <person name="Santos T."/>
            <person name="Caetano T."/>
            <person name="Covas C."/>
            <person name="Cruz A."/>
            <person name="Mendo S."/>
        </authorList>
    </citation>
    <scope>NUCLEOTIDE SEQUENCE [LARGE SCALE GENOMIC DNA]</scope>
    <source>
        <strain evidence="1 2">NL19</strain>
    </source>
</reference>
<dbReference type="RefSeq" id="WP_041879489.1">
    <property type="nucleotide sequence ID" value="NZ_CP157278.1"/>
</dbReference>
<sequence>MIYRKGAAGGLLDEYERAITDLSGVIAVVSDAELISIADEFTLNEDCRSIQTVLSHVVSSAYSYAIYIQSLSGVLTPRPAKIFQLTAAAYIDELKQAFLFTVGVFELIKDDELERSDAADKIMTGWGQLYDIEQLMEHAIVHILRHRRQIERFILLIRKG</sequence>
<evidence type="ECO:0000313" key="1">
    <source>
        <dbReference type="EMBL" id="KIO78110.1"/>
    </source>
</evidence>
<accession>A0A0D0GPI2</accession>